<evidence type="ECO:0000256" key="4">
    <source>
        <dbReference type="SAM" id="MobiDB-lite"/>
    </source>
</evidence>
<sequence>MVIFFGAFLAAANAGLLTTIPVQQTSATPSHYAAAPVQYSSAPVQYSVAPVQYSSAPAHYAAAPAQYLSAPVQYSAAAAHYSIAPLQYSSAPAHYSAAPVQYSSTPVQYSTASARYSAAPGQYSSPVKYSPAPVQYAAAPSFAKVASPVYHAQVPSVAKVAGSEDYDPNPQYNYGYDVQDGLTGDSKSHSEQRQGDAVQGSYSLVDPDGHRRTVDYTADPIHGFNAVVRREPLHAHVAKVAAPAVAAYAAAAPVYHH</sequence>
<accession>A0A9P0DKL0</accession>
<dbReference type="GO" id="GO:0031012">
    <property type="term" value="C:extracellular matrix"/>
    <property type="evidence" value="ECO:0007669"/>
    <property type="project" value="TreeGrafter"/>
</dbReference>
<feature type="chain" id="PRO_5040436653" evidence="5">
    <location>
        <begin position="28"/>
        <end position="257"/>
    </location>
</feature>
<feature type="signal peptide" evidence="5">
    <location>
        <begin position="1"/>
        <end position="27"/>
    </location>
</feature>
<keyword evidence="2" id="KW-0677">Repeat</keyword>
<keyword evidence="5" id="KW-0732">Signal</keyword>
<gene>
    <name evidence="6" type="ORF">PHAECO_LOCUS7044</name>
</gene>
<protein>
    <submittedName>
        <fullName evidence="6">Uncharacterized protein</fullName>
    </submittedName>
</protein>
<dbReference type="PANTHER" id="PTHR12236:SF94">
    <property type="entry name" value="CCP84AA-RELATED"/>
    <property type="match status" value="1"/>
</dbReference>
<dbReference type="GO" id="GO:0005615">
    <property type="term" value="C:extracellular space"/>
    <property type="evidence" value="ECO:0007669"/>
    <property type="project" value="TreeGrafter"/>
</dbReference>
<evidence type="ECO:0000313" key="6">
    <source>
        <dbReference type="EMBL" id="CAH1159880.1"/>
    </source>
</evidence>
<dbReference type="AlphaFoldDB" id="A0A9P0DKL0"/>
<dbReference type="EMBL" id="OU896709">
    <property type="protein sequence ID" value="CAH1159880.1"/>
    <property type="molecule type" value="Genomic_DNA"/>
</dbReference>
<name>A0A9P0DKL0_PHACE</name>
<dbReference type="PROSITE" id="PS00233">
    <property type="entry name" value="CHIT_BIND_RR_1"/>
    <property type="match status" value="1"/>
</dbReference>
<dbReference type="Proteomes" id="UP001153737">
    <property type="component" value="Chromosome 3"/>
</dbReference>
<dbReference type="GO" id="GO:0042302">
    <property type="term" value="F:structural constituent of cuticle"/>
    <property type="evidence" value="ECO:0007669"/>
    <property type="project" value="UniProtKB-UniRule"/>
</dbReference>
<keyword evidence="1 3" id="KW-0193">Cuticle</keyword>
<reference evidence="6" key="1">
    <citation type="submission" date="2022-01" db="EMBL/GenBank/DDBJ databases">
        <authorList>
            <person name="King R."/>
        </authorList>
    </citation>
    <scope>NUCLEOTIDE SEQUENCE</scope>
</reference>
<evidence type="ECO:0000256" key="1">
    <source>
        <dbReference type="ARBA" id="ARBA00022460"/>
    </source>
</evidence>
<evidence type="ECO:0000256" key="2">
    <source>
        <dbReference type="ARBA" id="ARBA00022737"/>
    </source>
</evidence>
<dbReference type="InterPro" id="IPR051217">
    <property type="entry name" value="Insect_Cuticle_Struc_Prot"/>
</dbReference>
<dbReference type="OrthoDB" id="21595at2759"/>
<organism evidence="6 7">
    <name type="scientific">Phaedon cochleariae</name>
    <name type="common">Mustard beetle</name>
    <dbReference type="NCBI Taxonomy" id="80249"/>
    <lineage>
        <taxon>Eukaryota</taxon>
        <taxon>Metazoa</taxon>
        <taxon>Ecdysozoa</taxon>
        <taxon>Arthropoda</taxon>
        <taxon>Hexapoda</taxon>
        <taxon>Insecta</taxon>
        <taxon>Pterygota</taxon>
        <taxon>Neoptera</taxon>
        <taxon>Endopterygota</taxon>
        <taxon>Coleoptera</taxon>
        <taxon>Polyphaga</taxon>
        <taxon>Cucujiformia</taxon>
        <taxon>Chrysomeloidea</taxon>
        <taxon>Chrysomelidae</taxon>
        <taxon>Chrysomelinae</taxon>
        <taxon>Chrysomelini</taxon>
        <taxon>Phaedon</taxon>
    </lineage>
</organism>
<dbReference type="PANTHER" id="PTHR12236">
    <property type="entry name" value="STRUCTURAL CONTITUENT OF CUTICLE"/>
    <property type="match status" value="1"/>
</dbReference>
<dbReference type="PROSITE" id="PS51155">
    <property type="entry name" value="CHIT_BIND_RR_2"/>
    <property type="match status" value="1"/>
</dbReference>
<dbReference type="InterPro" id="IPR000618">
    <property type="entry name" value="Insect_cuticle"/>
</dbReference>
<proteinExistence type="predicted"/>
<evidence type="ECO:0000256" key="5">
    <source>
        <dbReference type="SAM" id="SignalP"/>
    </source>
</evidence>
<evidence type="ECO:0000256" key="3">
    <source>
        <dbReference type="PROSITE-ProRule" id="PRU00497"/>
    </source>
</evidence>
<dbReference type="Pfam" id="PF00379">
    <property type="entry name" value="Chitin_bind_4"/>
    <property type="match status" value="1"/>
</dbReference>
<feature type="region of interest" description="Disordered" evidence="4">
    <location>
        <begin position="168"/>
        <end position="208"/>
    </location>
</feature>
<dbReference type="InterPro" id="IPR031311">
    <property type="entry name" value="CHIT_BIND_RR_consensus"/>
</dbReference>
<evidence type="ECO:0000313" key="7">
    <source>
        <dbReference type="Proteomes" id="UP001153737"/>
    </source>
</evidence>
<keyword evidence="7" id="KW-1185">Reference proteome</keyword>
<reference evidence="6" key="2">
    <citation type="submission" date="2022-10" db="EMBL/GenBank/DDBJ databases">
        <authorList>
            <consortium name="ENA_rothamsted_submissions"/>
            <consortium name="culmorum"/>
            <person name="King R."/>
        </authorList>
    </citation>
    <scope>NUCLEOTIDE SEQUENCE</scope>
</reference>
<dbReference type="PRINTS" id="PR00947">
    <property type="entry name" value="CUTICLE"/>
</dbReference>